<sequence length="230" mass="25912">MAEKAVWDNATLKHLIDICKEEILAGNRPQGCFTRNGWKNLEEKFFARSGTKLVKTQLKNKLDNMKKDYTQFMELKNAATGLGWDEANKIVAWWAEHLEVRQVVIVSIYFKLPSVHVTGANASCPGEISSDSAAFKKPKPAGKKRKQMSRATEEKEEKSPFFRMYKNTCLKIESAADKIRSSVEASSAPTPSNHVPTIADAMRLVKECGVQEKTSLMHTTVMLIMKAEFR</sequence>
<dbReference type="AlphaFoldDB" id="A0A1D6FL77"/>
<dbReference type="ExpressionAtlas" id="A0A1D6FL77">
    <property type="expression patterns" value="baseline and differential"/>
</dbReference>
<evidence type="ECO:0000256" key="1">
    <source>
        <dbReference type="SAM" id="MobiDB-lite"/>
    </source>
</evidence>
<dbReference type="PANTHER" id="PTHR47069:SF1">
    <property type="entry name" value="OS03G0580500 PROTEIN"/>
    <property type="match status" value="1"/>
</dbReference>
<evidence type="ECO:0000313" key="3">
    <source>
        <dbReference type="EMBL" id="AQK92451.1"/>
    </source>
</evidence>
<feature type="compositionally biased region" description="Basic residues" evidence="1">
    <location>
        <begin position="136"/>
        <end position="148"/>
    </location>
</feature>
<evidence type="ECO:0000259" key="2">
    <source>
        <dbReference type="Pfam" id="PF12776"/>
    </source>
</evidence>
<protein>
    <recommendedName>
        <fullName evidence="2">Myb/SANT-like domain-containing protein</fullName>
    </recommendedName>
</protein>
<dbReference type="STRING" id="4577.A0A1D6FL77"/>
<feature type="domain" description="Myb/SANT-like" evidence="2">
    <location>
        <begin position="7"/>
        <end position="91"/>
    </location>
</feature>
<gene>
    <name evidence="3" type="ORF">ZEAMMB73_Zm00001d009699</name>
</gene>
<dbReference type="InterPro" id="IPR024752">
    <property type="entry name" value="Myb/SANT-like_dom"/>
</dbReference>
<dbReference type="PANTHER" id="PTHR47069">
    <property type="match status" value="1"/>
</dbReference>
<accession>A0A1D6FL77</accession>
<dbReference type="EMBL" id="CM000784">
    <property type="protein sequence ID" value="AQK92451.1"/>
    <property type="molecule type" value="Genomic_DNA"/>
</dbReference>
<feature type="region of interest" description="Disordered" evidence="1">
    <location>
        <begin position="129"/>
        <end position="157"/>
    </location>
</feature>
<name>A0A1D6FL77_MAIZE</name>
<reference evidence="3" key="1">
    <citation type="submission" date="2015-12" db="EMBL/GenBank/DDBJ databases">
        <title>Update maize B73 reference genome by single molecule sequencing technologies.</title>
        <authorList>
            <consortium name="Maize Genome Sequencing Project"/>
            <person name="Ware D."/>
        </authorList>
    </citation>
    <scope>NUCLEOTIDE SEQUENCE</scope>
    <source>
        <tissue evidence="3">Seedling</tissue>
    </source>
</reference>
<organism evidence="3">
    <name type="scientific">Zea mays</name>
    <name type="common">Maize</name>
    <dbReference type="NCBI Taxonomy" id="4577"/>
    <lineage>
        <taxon>Eukaryota</taxon>
        <taxon>Viridiplantae</taxon>
        <taxon>Streptophyta</taxon>
        <taxon>Embryophyta</taxon>
        <taxon>Tracheophyta</taxon>
        <taxon>Spermatophyta</taxon>
        <taxon>Magnoliopsida</taxon>
        <taxon>Liliopsida</taxon>
        <taxon>Poales</taxon>
        <taxon>Poaceae</taxon>
        <taxon>PACMAD clade</taxon>
        <taxon>Panicoideae</taxon>
        <taxon>Andropogonodae</taxon>
        <taxon>Andropogoneae</taxon>
        <taxon>Tripsacinae</taxon>
        <taxon>Zea</taxon>
    </lineage>
</organism>
<proteinExistence type="predicted"/>
<dbReference type="Pfam" id="PF12776">
    <property type="entry name" value="Myb_DNA-bind_3"/>
    <property type="match status" value="1"/>
</dbReference>
<dbReference type="InParanoid" id="A0A1D6FL77"/>